<dbReference type="PROSITE" id="PS50931">
    <property type="entry name" value="HTH_LYSR"/>
    <property type="match status" value="1"/>
</dbReference>
<dbReference type="Gene3D" id="1.10.10.10">
    <property type="entry name" value="Winged helix-like DNA-binding domain superfamily/Winged helix DNA-binding domain"/>
    <property type="match status" value="1"/>
</dbReference>
<evidence type="ECO:0000259" key="5">
    <source>
        <dbReference type="PROSITE" id="PS50931"/>
    </source>
</evidence>
<sequence length="313" mass="34682">MDLDEIFRKDLNLLVALKILLEAGSVSAAAERLNLSQSATSRILGRLRQLTGDPLFIRQGHRLVPTERALQLGQALGQPLSTLGQLLTPEEFEPTRCQRHFTIAATDYAVQTILPFALPRLYRTAPNLELDLTPVLHDQLLKQLTTGGVDMAICRKNRSIEPLLSVDLGPVGVFCLLSPNHPLARAPLTLEDYLHYPHALIAISDGVKALLDDALAGQPPRKLVLRAYHLQTALSVLDTLPLILTVPADLAYLVAKEQGLLIRPLPFDFKPFQYSLIWHPRCEFSPAQKWLRGELQAACRALIADRIQAMGLV</sequence>
<dbReference type="SUPFAM" id="SSF46785">
    <property type="entry name" value="Winged helix' DNA-binding domain"/>
    <property type="match status" value="1"/>
</dbReference>
<dbReference type="Pfam" id="PF00126">
    <property type="entry name" value="HTH_1"/>
    <property type="match status" value="1"/>
</dbReference>
<dbReference type="InterPro" id="IPR037402">
    <property type="entry name" value="YidZ_PBP2"/>
</dbReference>
<dbReference type="Pfam" id="PF03466">
    <property type="entry name" value="LysR_substrate"/>
    <property type="match status" value="1"/>
</dbReference>
<reference evidence="7" key="1">
    <citation type="journal article" date="2019" name="Int. J. Syst. Evol. Microbiol.">
        <title>The Global Catalogue of Microorganisms (GCM) 10K type strain sequencing project: providing services to taxonomists for standard genome sequencing and annotation.</title>
        <authorList>
            <consortium name="The Broad Institute Genomics Platform"/>
            <consortium name="The Broad Institute Genome Sequencing Center for Infectious Disease"/>
            <person name="Wu L."/>
            <person name="Ma J."/>
        </authorList>
    </citation>
    <scope>NUCLEOTIDE SEQUENCE [LARGE SCALE GENOMIC DNA]</scope>
    <source>
        <strain evidence="7">JCM 18720</strain>
    </source>
</reference>
<evidence type="ECO:0000256" key="1">
    <source>
        <dbReference type="ARBA" id="ARBA00009437"/>
    </source>
</evidence>
<comment type="caution">
    <text evidence="6">The sequence shown here is derived from an EMBL/GenBank/DDBJ whole genome shotgun (WGS) entry which is preliminary data.</text>
</comment>
<dbReference type="PANTHER" id="PTHR30118:SF15">
    <property type="entry name" value="TRANSCRIPTIONAL REGULATORY PROTEIN"/>
    <property type="match status" value="1"/>
</dbReference>
<evidence type="ECO:0000256" key="3">
    <source>
        <dbReference type="ARBA" id="ARBA00023125"/>
    </source>
</evidence>
<dbReference type="RefSeq" id="WP_345314997.1">
    <property type="nucleotide sequence ID" value="NZ_BAABLF010000001.1"/>
</dbReference>
<dbReference type="InterPro" id="IPR036390">
    <property type="entry name" value="WH_DNA-bd_sf"/>
</dbReference>
<dbReference type="InterPro" id="IPR000847">
    <property type="entry name" value="LysR_HTH_N"/>
</dbReference>
<evidence type="ECO:0000313" key="7">
    <source>
        <dbReference type="Proteomes" id="UP001501600"/>
    </source>
</evidence>
<keyword evidence="4" id="KW-0804">Transcription</keyword>
<organism evidence="6 7">
    <name type="scientific">Ferrimonas gelatinilytica</name>
    <dbReference type="NCBI Taxonomy" id="1255257"/>
    <lineage>
        <taxon>Bacteria</taxon>
        <taxon>Pseudomonadati</taxon>
        <taxon>Pseudomonadota</taxon>
        <taxon>Gammaproteobacteria</taxon>
        <taxon>Alteromonadales</taxon>
        <taxon>Ferrimonadaceae</taxon>
        <taxon>Ferrimonas</taxon>
    </lineage>
</organism>
<keyword evidence="2" id="KW-0805">Transcription regulation</keyword>
<gene>
    <name evidence="6" type="ORF">GCM10025772_00230</name>
</gene>
<dbReference type="SUPFAM" id="SSF53850">
    <property type="entry name" value="Periplasmic binding protein-like II"/>
    <property type="match status" value="1"/>
</dbReference>
<evidence type="ECO:0000313" key="6">
    <source>
        <dbReference type="EMBL" id="GAA5185896.1"/>
    </source>
</evidence>
<dbReference type="PRINTS" id="PR00039">
    <property type="entry name" value="HTHLYSR"/>
</dbReference>
<dbReference type="PANTHER" id="PTHR30118">
    <property type="entry name" value="HTH-TYPE TRANSCRIPTIONAL REGULATOR LEUO-RELATED"/>
    <property type="match status" value="1"/>
</dbReference>
<name>A0ABP9RTX7_9GAMM</name>
<dbReference type="EMBL" id="BAABLF010000001">
    <property type="protein sequence ID" value="GAA5185896.1"/>
    <property type="molecule type" value="Genomic_DNA"/>
</dbReference>
<dbReference type="InterPro" id="IPR050389">
    <property type="entry name" value="LysR-type_TF"/>
</dbReference>
<dbReference type="CDD" id="cd08417">
    <property type="entry name" value="PBP2_Nitroaromatics_like"/>
    <property type="match status" value="1"/>
</dbReference>
<keyword evidence="7" id="KW-1185">Reference proteome</keyword>
<evidence type="ECO:0000256" key="2">
    <source>
        <dbReference type="ARBA" id="ARBA00023015"/>
    </source>
</evidence>
<keyword evidence="3" id="KW-0238">DNA-binding</keyword>
<evidence type="ECO:0000256" key="4">
    <source>
        <dbReference type="ARBA" id="ARBA00023163"/>
    </source>
</evidence>
<feature type="domain" description="HTH lysR-type" evidence="5">
    <location>
        <begin position="10"/>
        <end position="66"/>
    </location>
</feature>
<proteinExistence type="inferred from homology"/>
<dbReference type="Gene3D" id="3.40.190.10">
    <property type="entry name" value="Periplasmic binding protein-like II"/>
    <property type="match status" value="2"/>
</dbReference>
<dbReference type="Proteomes" id="UP001501600">
    <property type="component" value="Unassembled WGS sequence"/>
</dbReference>
<protein>
    <submittedName>
        <fullName evidence="6">LysR family transcriptional regulator</fullName>
    </submittedName>
</protein>
<dbReference type="InterPro" id="IPR005119">
    <property type="entry name" value="LysR_subst-bd"/>
</dbReference>
<dbReference type="InterPro" id="IPR036388">
    <property type="entry name" value="WH-like_DNA-bd_sf"/>
</dbReference>
<comment type="similarity">
    <text evidence="1">Belongs to the LysR transcriptional regulatory family.</text>
</comment>
<accession>A0ABP9RTX7</accession>